<keyword evidence="2 4" id="KW-0863">Zinc-finger</keyword>
<name>A0AAD9D7E1_9STRA</name>
<keyword evidence="1" id="KW-0479">Metal-binding</keyword>
<evidence type="ECO:0000313" key="7">
    <source>
        <dbReference type="EMBL" id="KAK1735615.1"/>
    </source>
</evidence>
<keyword evidence="3" id="KW-0862">Zinc</keyword>
<dbReference type="PROSITE" id="PS50865">
    <property type="entry name" value="ZF_MYND_2"/>
    <property type="match status" value="1"/>
</dbReference>
<comment type="caution">
    <text evidence="7">The sequence shown here is derived from an EMBL/GenBank/DDBJ whole genome shotgun (WGS) entry which is preliminary data.</text>
</comment>
<evidence type="ECO:0000259" key="6">
    <source>
        <dbReference type="PROSITE" id="PS50865"/>
    </source>
</evidence>
<evidence type="ECO:0000256" key="2">
    <source>
        <dbReference type="ARBA" id="ARBA00022771"/>
    </source>
</evidence>
<organism evidence="7 8">
    <name type="scientific">Skeletonema marinoi</name>
    <dbReference type="NCBI Taxonomy" id="267567"/>
    <lineage>
        <taxon>Eukaryota</taxon>
        <taxon>Sar</taxon>
        <taxon>Stramenopiles</taxon>
        <taxon>Ochrophyta</taxon>
        <taxon>Bacillariophyta</taxon>
        <taxon>Coscinodiscophyceae</taxon>
        <taxon>Thalassiosirophycidae</taxon>
        <taxon>Thalassiosirales</taxon>
        <taxon>Skeletonemataceae</taxon>
        <taxon>Skeletonema</taxon>
        <taxon>Skeletonema marinoi-dohrnii complex</taxon>
    </lineage>
</organism>
<accession>A0AAD9D7E1</accession>
<keyword evidence="8" id="KW-1185">Reference proteome</keyword>
<evidence type="ECO:0000256" key="3">
    <source>
        <dbReference type="ARBA" id="ARBA00022833"/>
    </source>
</evidence>
<evidence type="ECO:0000313" key="8">
    <source>
        <dbReference type="Proteomes" id="UP001224775"/>
    </source>
</evidence>
<protein>
    <recommendedName>
        <fullName evidence="6">MYND-type domain-containing protein</fullName>
    </recommendedName>
</protein>
<dbReference type="GO" id="GO:0008270">
    <property type="term" value="F:zinc ion binding"/>
    <property type="evidence" value="ECO:0007669"/>
    <property type="project" value="UniProtKB-KW"/>
</dbReference>
<feature type="compositionally biased region" description="Acidic residues" evidence="5">
    <location>
        <begin position="375"/>
        <end position="384"/>
    </location>
</feature>
<feature type="compositionally biased region" description="Low complexity" evidence="5">
    <location>
        <begin position="361"/>
        <end position="374"/>
    </location>
</feature>
<feature type="domain" description="MYND-type" evidence="6">
    <location>
        <begin position="1"/>
        <end position="25"/>
    </location>
</feature>
<feature type="region of interest" description="Disordered" evidence="5">
    <location>
        <begin position="361"/>
        <end position="385"/>
    </location>
</feature>
<dbReference type="AlphaFoldDB" id="A0AAD9D7E1"/>
<proteinExistence type="predicted"/>
<dbReference type="EMBL" id="JATAAI010000033">
    <property type="protein sequence ID" value="KAK1735615.1"/>
    <property type="molecule type" value="Genomic_DNA"/>
</dbReference>
<dbReference type="SUPFAM" id="SSF144232">
    <property type="entry name" value="HIT/MYND zinc finger-like"/>
    <property type="match status" value="1"/>
</dbReference>
<evidence type="ECO:0000256" key="1">
    <source>
        <dbReference type="ARBA" id="ARBA00022723"/>
    </source>
</evidence>
<dbReference type="Proteomes" id="UP001224775">
    <property type="component" value="Unassembled WGS sequence"/>
</dbReference>
<dbReference type="Pfam" id="PF01753">
    <property type="entry name" value="zf-MYND"/>
    <property type="match status" value="1"/>
</dbReference>
<gene>
    <name evidence="7" type="ORF">QTG54_013778</name>
</gene>
<reference evidence="7" key="1">
    <citation type="submission" date="2023-06" db="EMBL/GenBank/DDBJ databases">
        <title>Survivors Of The Sea: Transcriptome response of Skeletonema marinoi to long-term dormancy.</title>
        <authorList>
            <person name="Pinder M.I.M."/>
            <person name="Kourtchenko O."/>
            <person name="Robertson E.K."/>
            <person name="Larsson T."/>
            <person name="Maumus F."/>
            <person name="Osuna-Cruz C.M."/>
            <person name="Vancaester E."/>
            <person name="Stenow R."/>
            <person name="Vandepoele K."/>
            <person name="Ploug H."/>
            <person name="Bruchert V."/>
            <person name="Godhe A."/>
            <person name="Topel M."/>
        </authorList>
    </citation>
    <scope>NUCLEOTIDE SEQUENCE</scope>
    <source>
        <strain evidence="7">R05AC</strain>
    </source>
</reference>
<evidence type="ECO:0000256" key="4">
    <source>
        <dbReference type="PROSITE-ProRule" id="PRU00134"/>
    </source>
</evidence>
<dbReference type="Gene3D" id="6.10.140.2220">
    <property type="match status" value="1"/>
</dbReference>
<evidence type="ECO:0000256" key="5">
    <source>
        <dbReference type="SAM" id="MobiDB-lite"/>
    </source>
</evidence>
<sequence length="883" mass="100773">MACKYTNYCGAECQKANWKKHKKSCEYLQMPTIDRTYAGEEGSDAAFIPGTDGRDCGECGSSGVACSCANDPKAQWWAQGGTRTFSGNIVIPTPEGTMFKKLNDPIKDFLQGGNPSLLGHYQTYWEMMSELNHRDNSKGNFLKEMKARDISTYLVDYRGHQMVSGEKEKQNNLVSFSPYKRSPAPKVRADDIIEATVAKDMCVCGFHIKKGTALHLYVVSITSAGVVTGIMQTNKNKWWVYFPIHQARGSWWFVVRTGMNELIDWLMTTSSKDIKLQLNERLKHQEYYRSSNNNLAAREAAGISPGIGLWKDLRRSVKRRRRRKDIFQVTLEGFRTKNSGRRRRRLSSRFRNYLKRRQVGANNGNDGAVNYNNNTDEEDIDNNTDVDSMRARSGVLRTRIRLRQGELTDLDLLMKDLKIELKRQQWEHRDESNPGYKSVFSYDQLGKETTKGGDNLGNINDIMNENSLEVMNKKWKEQVKEMPVRSNRNDLELGGMDGDLEDSDFLMDEFQLDLMKKRSLELQSSILLDRIDLQRLERRILCCETTELGVIENLVGNSLERMNEFDFQSNPVTVARRQAKKFANTFGESTSVLLRKLDRVSTRSGKNNRDYKSVSDFVVQETAAGVRIVGNLLSNPAQLTQLIDPETPTLVPHVPAILARLDRLEIHVSPILSQVLNNKQHLRTIEPYLGEILERFDDIEPHLPWILDHIDILAPYTGLLLKHIDELLLYAEVDEYEAGGSSKDNYAFADQLLPYLEVYVSQLDLVGPHLPLLRPHLPLLLKHNRIKILSPHVGVLFAKGYTDLSASANMDILLFYFGWALRIPFVPRFFFSLPRCPGVVSFLANRLPKRLVRGRCCDVSCYVDNNYGVGWNNLSNREKGDAN</sequence>
<dbReference type="InterPro" id="IPR002893">
    <property type="entry name" value="Znf_MYND"/>
</dbReference>